<keyword evidence="2" id="KW-0119">Carbohydrate metabolism</keyword>
<keyword evidence="1" id="KW-0858">Xylan degradation</keyword>
<dbReference type="Pfam" id="PF24793">
    <property type="entry name" value="GINT1_N"/>
    <property type="match status" value="1"/>
</dbReference>
<gene>
    <name evidence="4" type="ORF">ACFQ27_20210</name>
</gene>
<organism evidence="4 5">
    <name type="scientific">Phenylobacterium conjunctum</name>
    <dbReference type="NCBI Taxonomy" id="1298959"/>
    <lineage>
        <taxon>Bacteria</taxon>
        <taxon>Pseudomonadati</taxon>
        <taxon>Pseudomonadota</taxon>
        <taxon>Alphaproteobacteria</taxon>
        <taxon>Caulobacterales</taxon>
        <taxon>Caulobacteraceae</taxon>
        <taxon>Phenylobacterium</taxon>
    </lineage>
</organism>
<dbReference type="InterPro" id="IPR023296">
    <property type="entry name" value="Glyco_hydro_beta-prop_sf"/>
</dbReference>
<dbReference type="PANTHER" id="PTHR43772:SF2">
    <property type="entry name" value="PUTATIVE (AFU_ORTHOLOGUE AFUA_2G04480)-RELATED"/>
    <property type="match status" value="1"/>
</dbReference>
<dbReference type="InterPro" id="IPR056442">
    <property type="entry name" value="GINT1_N"/>
</dbReference>
<name>A0ABW3T6W3_9CAUL</name>
<accession>A0ABW3T6W3</accession>
<dbReference type="PANTHER" id="PTHR43772">
    <property type="entry name" value="ENDO-1,4-BETA-XYLANASE"/>
    <property type="match status" value="1"/>
</dbReference>
<evidence type="ECO:0000259" key="3">
    <source>
        <dbReference type="Pfam" id="PF24793"/>
    </source>
</evidence>
<keyword evidence="1" id="KW-0624">Polysaccharide degradation</keyword>
<sequence>MNKFSLPLKPVAVILPLDGVFQWHISLIDWFRRSHTVFVFVAPAKGWDWRVHFWMGLEHMLFKDAPLARRVPAPNDAQCFDRSLDWSDYRIVLDFARQSMGLSNGYEVRYDGMADDRYLLGKILRRRSPKISLNSSSTGLEVAASYPSIQDRAVLIRALSTIFSRTAALCTELLDVEPHGRRKPLELSTGAISIQPMYLLKFAIRLLAEKLANQVIKKVKRTGYWSIALRRSIGVGFPAPPAPTQFSIISTPLNSYLADPFIFRYENNSYLFAEEFLYSVNKGVLVCAKIGHDGDVGSFEVVLERPYHLSYPFIFEHDGQILMIPESGADGKLQLYRCLQFPGTWEFVAVLIEEPIADATLFQEGGVWWILGTVARFGGSIHDELNAYYSLSLTGPWKPHSANPIKSDCRSSRCAGKIVRVDGRLFRPAQNCETGYGEGLVWCEITHLTPTFFDEVIVESWPAEAGSGFRGLHTYNSDEQFDAIDLKWDPNICQLKSSLKSVALKAKTPAKNW</sequence>
<evidence type="ECO:0000313" key="4">
    <source>
        <dbReference type="EMBL" id="MFD1192924.1"/>
    </source>
</evidence>
<dbReference type="Proteomes" id="UP001597216">
    <property type="component" value="Unassembled WGS sequence"/>
</dbReference>
<dbReference type="InterPro" id="IPR052176">
    <property type="entry name" value="Glycosyl_Hydrlase_43_Enz"/>
</dbReference>
<reference evidence="5" key="1">
    <citation type="journal article" date="2019" name="Int. J. Syst. Evol. Microbiol.">
        <title>The Global Catalogue of Microorganisms (GCM) 10K type strain sequencing project: providing services to taxonomists for standard genome sequencing and annotation.</title>
        <authorList>
            <consortium name="The Broad Institute Genomics Platform"/>
            <consortium name="The Broad Institute Genome Sequencing Center for Infectious Disease"/>
            <person name="Wu L."/>
            <person name="Ma J."/>
        </authorList>
    </citation>
    <scope>NUCLEOTIDE SEQUENCE [LARGE SCALE GENOMIC DNA]</scope>
    <source>
        <strain evidence="5">CCUG 55074</strain>
    </source>
</reference>
<evidence type="ECO:0000256" key="2">
    <source>
        <dbReference type="ARBA" id="ARBA00023277"/>
    </source>
</evidence>
<keyword evidence="5" id="KW-1185">Reference proteome</keyword>
<comment type="caution">
    <text evidence="4">The sequence shown here is derived from an EMBL/GenBank/DDBJ whole genome shotgun (WGS) entry which is preliminary data.</text>
</comment>
<proteinExistence type="predicted"/>
<evidence type="ECO:0000313" key="5">
    <source>
        <dbReference type="Proteomes" id="UP001597216"/>
    </source>
</evidence>
<dbReference type="SUPFAM" id="SSF75005">
    <property type="entry name" value="Arabinanase/levansucrase/invertase"/>
    <property type="match status" value="1"/>
</dbReference>
<feature type="domain" description="Glucosamine inositolphosphorylceramide transferase 1 N-terminal" evidence="3">
    <location>
        <begin position="254"/>
        <end position="461"/>
    </location>
</feature>
<protein>
    <recommendedName>
        <fullName evidence="3">Glucosamine inositolphosphorylceramide transferase 1 N-terminal domain-containing protein</fullName>
    </recommendedName>
</protein>
<evidence type="ECO:0000256" key="1">
    <source>
        <dbReference type="ARBA" id="ARBA00022651"/>
    </source>
</evidence>
<dbReference type="EMBL" id="JBHTLQ010000092">
    <property type="protein sequence ID" value="MFD1192924.1"/>
    <property type="molecule type" value="Genomic_DNA"/>
</dbReference>
<dbReference type="RefSeq" id="WP_377354834.1">
    <property type="nucleotide sequence ID" value="NZ_JBHTLQ010000092.1"/>
</dbReference>